<dbReference type="Proteomes" id="UP001596504">
    <property type="component" value="Unassembled WGS sequence"/>
</dbReference>
<protein>
    <submittedName>
        <fullName evidence="9">Molybdopterin-dependent oxidoreductase</fullName>
    </submittedName>
</protein>
<feature type="transmembrane region" description="Helical" evidence="5">
    <location>
        <begin position="158"/>
        <end position="179"/>
    </location>
</feature>
<dbReference type="PRINTS" id="PR00407">
    <property type="entry name" value="EUMOPTERIN"/>
</dbReference>
<dbReference type="RefSeq" id="WP_380663003.1">
    <property type="nucleotide sequence ID" value="NZ_JBHTCJ010000001.1"/>
</dbReference>
<evidence type="ECO:0000313" key="9">
    <source>
        <dbReference type="EMBL" id="MFC7339955.1"/>
    </source>
</evidence>
<gene>
    <name evidence="9" type="ORF">ACFQRI_00925</name>
</gene>
<dbReference type="SUPFAM" id="SSF81296">
    <property type="entry name" value="E set domains"/>
    <property type="match status" value="1"/>
</dbReference>
<dbReference type="PANTHER" id="PTHR19372:SF7">
    <property type="entry name" value="SULFITE OXIDASE, MITOCHONDRIAL"/>
    <property type="match status" value="1"/>
</dbReference>
<evidence type="ECO:0000256" key="4">
    <source>
        <dbReference type="ARBA" id="ARBA00023002"/>
    </source>
</evidence>
<dbReference type="Gene3D" id="2.60.40.650">
    <property type="match status" value="1"/>
</dbReference>
<name>A0ABW2LEA4_9PSEU</name>
<dbReference type="InterPro" id="IPR008335">
    <property type="entry name" value="Mopterin_OxRdtase_euk"/>
</dbReference>
<keyword evidence="2" id="KW-0500">Molybdenum</keyword>
<evidence type="ECO:0000256" key="1">
    <source>
        <dbReference type="ARBA" id="ARBA00001924"/>
    </source>
</evidence>
<comment type="cofactor">
    <cofactor evidence="1">
        <name>Mo-molybdopterin</name>
        <dbReference type="ChEBI" id="CHEBI:71302"/>
    </cofactor>
</comment>
<evidence type="ECO:0000259" key="7">
    <source>
        <dbReference type="Pfam" id="PF00174"/>
    </source>
</evidence>
<organism evidence="9 10">
    <name type="scientific">Saccharopolyspora griseoalba</name>
    <dbReference type="NCBI Taxonomy" id="1431848"/>
    <lineage>
        <taxon>Bacteria</taxon>
        <taxon>Bacillati</taxon>
        <taxon>Actinomycetota</taxon>
        <taxon>Actinomycetes</taxon>
        <taxon>Pseudonocardiales</taxon>
        <taxon>Pseudonocardiaceae</taxon>
        <taxon>Saccharopolyspora</taxon>
    </lineage>
</organism>
<sequence length="506" mass="53171">MTSRVRSAAIGLLSAAAALAAGHLAAALGDPRTSPPVAVGGAVIDLAPSWLKDFAVAVFGQADKLALIIGMLLVIAALAVVAGLLSQRRWWPGALVIAAFGIAGIVAAAARPDGGIAPALVSLVIGVGAFALLWFAGRGGGEETSLPPASDGWARRRFLVTSGLVLAGSGVAAAGGSALSRVSGVAASRSGVAERLPRLSRPAIPAGADFAASGTPRFLTSNRDFYRIDTALVVPRLRAEDWRLRLHGMVDRELDLSFDELLARRAQSRTITLTCVSNPVGGDLISTADFAGVPVRDLLLEAGIRAGAQQLLTRSSDGYTAGTPLDVLLEPDRGALLAFEMNGEPLPPEHGFPVRMVVPGLYGYVSATKWLVSGEVTTFDRQHYWEQRGWARYAPIKTQSRIDRPRPNSSVPAGAVTVAGIAWAQHTGIRAVEVSVDDGPWQAAELATDVSRDTWRMWRARLDLPPGDHRVRCRAIDRTGTPQTAATQGTVPDGATGLHAVPFRCV</sequence>
<accession>A0ABW2LEA4</accession>
<comment type="caution">
    <text evidence="9">The sequence shown here is derived from an EMBL/GenBank/DDBJ whole genome shotgun (WGS) entry which is preliminary data.</text>
</comment>
<feature type="transmembrane region" description="Helical" evidence="5">
    <location>
        <begin position="116"/>
        <end position="137"/>
    </location>
</feature>
<feature type="chain" id="PRO_5047147384" evidence="6">
    <location>
        <begin position="21"/>
        <end position="506"/>
    </location>
</feature>
<evidence type="ECO:0000256" key="5">
    <source>
        <dbReference type="SAM" id="Phobius"/>
    </source>
</evidence>
<keyword evidence="10" id="KW-1185">Reference proteome</keyword>
<dbReference type="EMBL" id="JBHTCJ010000001">
    <property type="protein sequence ID" value="MFC7339955.1"/>
    <property type="molecule type" value="Genomic_DNA"/>
</dbReference>
<keyword evidence="4" id="KW-0560">Oxidoreductase</keyword>
<dbReference type="Gene3D" id="3.90.420.10">
    <property type="entry name" value="Oxidoreductase, molybdopterin-binding domain"/>
    <property type="match status" value="1"/>
</dbReference>
<dbReference type="InterPro" id="IPR014756">
    <property type="entry name" value="Ig_E-set"/>
</dbReference>
<dbReference type="InterPro" id="IPR000572">
    <property type="entry name" value="OxRdtase_Mopterin-bd_dom"/>
</dbReference>
<evidence type="ECO:0000256" key="2">
    <source>
        <dbReference type="ARBA" id="ARBA00022505"/>
    </source>
</evidence>
<feature type="domain" description="Moybdenum cofactor oxidoreductase dimerisation" evidence="8">
    <location>
        <begin position="397"/>
        <end position="483"/>
    </location>
</feature>
<dbReference type="PANTHER" id="PTHR19372">
    <property type="entry name" value="SULFITE REDUCTASE"/>
    <property type="match status" value="1"/>
</dbReference>
<evidence type="ECO:0000313" key="10">
    <source>
        <dbReference type="Proteomes" id="UP001596504"/>
    </source>
</evidence>
<keyword evidence="6" id="KW-0732">Signal</keyword>
<evidence type="ECO:0000256" key="6">
    <source>
        <dbReference type="SAM" id="SignalP"/>
    </source>
</evidence>
<dbReference type="Pfam" id="PF03404">
    <property type="entry name" value="Mo-co_dimer"/>
    <property type="match status" value="1"/>
</dbReference>
<feature type="transmembrane region" description="Helical" evidence="5">
    <location>
        <begin position="90"/>
        <end position="110"/>
    </location>
</feature>
<keyword evidence="3" id="KW-0479">Metal-binding</keyword>
<feature type="domain" description="Oxidoreductase molybdopterin-binding" evidence="7">
    <location>
        <begin position="233"/>
        <end position="385"/>
    </location>
</feature>
<keyword evidence="5" id="KW-0472">Membrane</keyword>
<evidence type="ECO:0000259" key="8">
    <source>
        <dbReference type="Pfam" id="PF03404"/>
    </source>
</evidence>
<proteinExistence type="predicted"/>
<feature type="transmembrane region" description="Helical" evidence="5">
    <location>
        <begin position="65"/>
        <end position="85"/>
    </location>
</feature>
<feature type="signal peptide" evidence="6">
    <location>
        <begin position="1"/>
        <end position="20"/>
    </location>
</feature>
<dbReference type="SUPFAM" id="SSF56524">
    <property type="entry name" value="Oxidoreductase molybdopterin-binding domain"/>
    <property type="match status" value="1"/>
</dbReference>
<reference evidence="10" key="1">
    <citation type="journal article" date="2019" name="Int. J. Syst. Evol. Microbiol.">
        <title>The Global Catalogue of Microorganisms (GCM) 10K type strain sequencing project: providing services to taxonomists for standard genome sequencing and annotation.</title>
        <authorList>
            <consortium name="The Broad Institute Genomics Platform"/>
            <consortium name="The Broad Institute Genome Sequencing Center for Infectious Disease"/>
            <person name="Wu L."/>
            <person name="Ma J."/>
        </authorList>
    </citation>
    <scope>NUCLEOTIDE SEQUENCE [LARGE SCALE GENOMIC DNA]</scope>
    <source>
        <strain evidence="10">WLHS5</strain>
    </source>
</reference>
<dbReference type="InterPro" id="IPR036374">
    <property type="entry name" value="OxRdtase_Mopterin-bd_sf"/>
</dbReference>
<evidence type="ECO:0000256" key="3">
    <source>
        <dbReference type="ARBA" id="ARBA00022723"/>
    </source>
</evidence>
<dbReference type="Pfam" id="PF00174">
    <property type="entry name" value="Oxidored_molyb"/>
    <property type="match status" value="1"/>
</dbReference>
<keyword evidence="5" id="KW-1133">Transmembrane helix</keyword>
<dbReference type="InterPro" id="IPR005066">
    <property type="entry name" value="MoCF_OxRdtse_dimer"/>
</dbReference>
<keyword evidence="5" id="KW-0812">Transmembrane</keyword>